<keyword evidence="4" id="KW-1185">Reference proteome</keyword>
<dbReference type="STRING" id="200361.A0A453FZN1"/>
<accession>A0A453FZN1</accession>
<dbReference type="SUPFAM" id="SSF81383">
    <property type="entry name" value="F-box domain"/>
    <property type="match status" value="1"/>
</dbReference>
<evidence type="ECO:0000313" key="4">
    <source>
        <dbReference type="Proteomes" id="UP000015105"/>
    </source>
</evidence>
<reference evidence="3" key="4">
    <citation type="submission" date="2019-03" db="UniProtKB">
        <authorList>
            <consortium name="EnsemblPlants"/>
        </authorList>
    </citation>
    <scope>IDENTIFICATION</scope>
</reference>
<reference evidence="3" key="5">
    <citation type="journal article" date="2021" name="G3 (Bethesda)">
        <title>Aegilops tauschii genome assembly Aet v5.0 features greater sequence contiguity and improved annotation.</title>
        <authorList>
            <person name="Wang L."/>
            <person name="Zhu T."/>
            <person name="Rodriguez J.C."/>
            <person name="Deal K.R."/>
            <person name="Dubcovsky J."/>
            <person name="McGuire P.E."/>
            <person name="Lux T."/>
            <person name="Spannagl M."/>
            <person name="Mayer K.F.X."/>
            <person name="Baldrich P."/>
            <person name="Meyers B.C."/>
            <person name="Huo N."/>
            <person name="Gu Y.Q."/>
            <person name="Zhou H."/>
            <person name="Devos K.M."/>
            <person name="Bennetzen J.L."/>
            <person name="Unver T."/>
            <person name="Budak H."/>
            <person name="Gulick P.J."/>
            <person name="Galiba G."/>
            <person name="Kalapos B."/>
            <person name="Nelson D.R."/>
            <person name="Li P."/>
            <person name="You F.M."/>
            <person name="Luo M.C."/>
            <person name="Dvorak J."/>
        </authorList>
    </citation>
    <scope>NUCLEOTIDE SEQUENCE [LARGE SCALE GENOMIC DNA]</scope>
    <source>
        <strain evidence="3">cv. AL8/78</strain>
    </source>
</reference>
<evidence type="ECO:0000259" key="2">
    <source>
        <dbReference type="SMART" id="SM00256"/>
    </source>
</evidence>
<reference evidence="4" key="1">
    <citation type="journal article" date="2014" name="Science">
        <title>Ancient hybridizations among the ancestral genomes of bread wheat.</title>
        <authorList>
            <consortium name="International Wheat Genome Sequencing Consortium,"/>
            <person name="Marcussen T."/>
            <person name="Sandve S.R."/>
            <person name="Heier L."/>
            <person name="Spannagl M."/>
            <person name="Pfeifer M."/>
            <person name="Jakobsen K.S."/>
            <person name="Wulff B.B."/>
            <person name="Steuernagel B."/>
            <person name="Mayer K.F."/>
            <person name="Olsen O.A."/>
        </authorList>
    </citation>
    <scope>NUCLEOTIDE SEQUENCE [LARGE SCALE GENOMIC DNA]</scope>
    <source>
        <strain evidence="4">cv. AL8/78</strain>
    </source>
</reference>
<reference evidence="3" key="3">
    <citation type="journal article" date="2017" name="Nature">
        <title>Genome sequence of the progenitor of the wheat D genome Aegilops tauschii.</title>
        <authorList>
            <person name="Luo M.C."/>
            <person name="Gu Y.Q."/>
            <person name="Puiu D."/>
            <person name="Wang H."/>
            <person name="Twardziok S.O."/>
            <person name="Deal K.R."/>
            <person name="Huo N."/>
            <person name="Zhu T."/>
            <person name="Wang L."/>
            <person name="Wang Y."/>
            <person name="McGuire P.E."/>
            <person name="Liu S."/>
            <person name="Long H."/>
            <person name="Ramasamy R.K."/>
            <person name="Rodriguez J.C."/>
            <person name="Van S.L."/>
            <person name="Yuan L."/>
            <person name="Wang Z."/>
            <person name="Xia Z."/>
            <person name="Xiao L."/>
            <person name="Anderson O.D."/>
            <person name="Ouyang S."/>
            <person name="Liang Y."/>
            <person name="Zimin A.V."/>
            <person name="Pertea G."/>
            <person name="Qi P."/>
            <person name="Bennetzen J.L."/>
            <person name="Dai X."/>
            <person name="Dawson M.W."/>
            <person name="Muller H.G."/>
            <person name="Kugler K."/>
            <person name="Rivarola-Duarte L."/>
            <person name="Spannagl M."/>
            <person name="Mayer K.F.X."/>
            <person name="Lu F.H."/>
            <person name="Bevan M.W."/>
            <person name="Leroy P."/>
            <person name="Li P."/>
            <person name="You F.M."/>
            <person name="Sun Q."/>
            <person name="Liu Z."/>
            <person name="Lyons E."/>
            <person name="Wicker T."/>
            <person name="Salzberg S.L."/>
            <person name="Devos K.M."/>
            <person name="Dvorak J."/>
        </authorList>
    </citation>
    <scope>NUCLEOTIDE SEQUENCE [LARGE SCALE GENOMIC DNA]</scope>
    <source>
        <strain evidence="3">cv. AL8/78</strain>
    </source>
</reference>
<dbReference type="AlphaFoldDB" id="A0A453FZN1"/>
<proteinExistence type="predicted"/>
<evidence type="ECO:0000256" key="1">
    <source>
        <dbReference type="SAM" id="MobiDB-lite"/>
    </source>
</evidence>
<dbReference type="InterPro" id="IPR005174">
    <property type="entry name" value="KIB1-4_b-propeller"/>
</dbReference>
<feature type="domain" description="F-box" evidence="2">
    <location>
        <begin position="92"/>
        <end position="133"/>
    </location>
</feature>
<dbReference type="EnsemblPlants" id="AET3Gv20837500.3">
    <property type="protein sequence ID" value="AET3Gv20837500.3"/>
    <property type="gene ID" value="AET3Gv20837500"/>
</dbReference>
<feature type="region of interest" description="Disordered" evidence="1">
    <location>
        <begin position="1"/>
        <end position="42"/>
    </location>
</feature>
<reference evidence="4" key="2">
    <citation type="journal article" date="2017" name="Nat. Plants">
        <title>The Aegilops tauschii genome reveals multiple impacts of transposons.</title>
        <authorList>
            <person name="Zhao G."/>
            <person name="Zou C."/>
            <person name="Li K."/>
            <person name="Wang K."/>
            <person name="Li T."/>
            <person name="Gao L."/>
            <person name="Zhang X."/>
            <person name="Wang H."/>
            <person name="Yang Z."/>
            <person name="Liu X."/>
            <person name="Jiang W."/>
            <person name="Mao L."/>
            <person name="Kong X."/>
            <person name="Jiao Y."/>
            <person name="Jia J."/>
        </authorList>
    </citation>
    <scope>NUCLEOTIDE SEQUENCE [LARGE SCALE GENOMIC DNA]</scope>
    <source>
        <strain evidence="4">cv. AL8/78</strain>
    </source>
</reference>
<dbReference type="Gene3D" id="1.20.1280.50">
    <property type="match status" value="1"/>
</dbReference>
<dbReference type="InterPro" id="IPR036047">
    <property type="entry name" value="F-box-like_dom_sf"/>
</dbReference>
<dbReference type="PANTHER" id="PTHR33800">
    <property type="entry name" value="OS06G0113600 PROTEIN"/>
    <property type="match status" value="1"/>
</dbReference>
<dbReference type="Proteomes" id="UP000015105">
    <property type="component" value="Chromosome 3D"/>
</dbReference>
<dbReference type="SMART" id="SM00256">
    <property type="entry name" value="FBOX"/>
    <property type="match status" value="1"/>
</dbReference>
<evidence type="ECO:0000313" key="3">
    <source>
        <dbReference type="EnsemblPlants" id="AET3Gv20837500.3"/>
    </source>
</evidence>
<organism evidence="3 4">
    <name type="scientific">Aegilops tauschii subsp. strangulata</name>
    <name type="common">Goatgrass</name>
    <dbReference type="NCBI Taxonomy" id="200361"/>
    <lineage>
        <taxon>Eukaryota</taxon>
        <taxon>Viridiplantae</taxon>
        <taxon>Streptophyta</taxon>
        <taxon>Embryophyta</taxon>
        <taxon>Tracheophyta</taxon>
        <taxon>Spermatophyta</taxon>
        <taxon>Magnoliopsida</taxon>
        <taxon>Liliopsida</taxon>
        <taxon>Poales</taxon>
        <taxon>Poaceae</taxon>
        <taxon>BOP clade</taxon>
        <taxon>Pooideae</taxon>
        <taxon>Triticodae</taxon>
        <taxon>Triticeae</taxon>
        <taxon>Triticinae</taxon>
        <taxon>Aegilops</taxon>
    </lineage>
</organism>
<dbReference type="Gramene" id="AET3Gv20837500.3">
    <property type="protein sequence ID" value="AET3Gv20837500.3"/>
    <property type="gene ID" value="AET3Gv20837500"/>
</dbReference>
<dbReference type="InterPro" id="IPR001810">
    <property type="entry name" value="F-box_dom"/>
</dbReference>
<dbReference type="Pfam" id="PF03478">
    <property type="entry name" value="Beta-prop_KIB1-4"/>
    <property type="match status" value="1"/>
</dbReference>
<dbReference type="PANTHER" id="PTHR33800:SF11">
    <property type="entry name" value="F-BOX DOMAIN-CONTAINING PROTEIN"/>
    <property type="match status" value="1"/>
</dbReference>
<dbReference type="Pfam" id="PF12937">
    <property type="entry name" value="F-box-like"/>
    <property type="match status" value="1"/>
</dbReference>
<feature type="compositionally biased region" description="Basic and acidic residues" evidence="1">
    <location>
        <begin position="15"/>
        <end position="26"/>
    </location>
</feature>
<protein>
    <recommendedName>
        <fullName evidence="2">F-box domain-containing protein</fullName>
    </recommendedName>
</protein>
<sequence>GGLLPGRLTDTSGAGKKDGHEGDGKKKGNQRLRQPPTAPAGRRRLQRTIVPGLHRLCTSTREFVIMHSPSKRLITSMSKRLAVSNLQGWADLPDDLLHSIVALLGSSLDLLAFAATCRPWRAAFFSHPSKSTLCFSCPPVLIRQNPIQPPSNGHAKPQRFNLVDPSNTGTNYRCQIREEILQKFYFAGSSYGQLIFFRHRCCLVVDAFSGAEVSPPCLPELNHNVFESYYCSTLTAPLASPNSRLLASTKSSLFDWPVGSDSWSELKLSNVQVRQIVELNGQFIAMDDHMKIYTLQLAPQLGLQDLPIEWCGGKIPSMDSKPFLVVCRDMLLMVCYSLVSLFRGSSFCTLHRLDMSTNPAKWVEMKKLDNWALFVAADIRTPPFSCVNPERWGGRSNCLYYTHHSEPWGVRWLGNEPDLLKDPSASRDLVFGRNMWRYPQSLWVYPSMFYSDRK</sequence>
<name>A0A453FZN1_AEGTS</name>